<dbReference type="InterPro" id="IPR027005">
    <property type="entry name" value="PMT-like"/>
</dbReference>
<dbReference type="PROSITE" id="PS50919">
    <property type="entry name" value="MIR"/>
    <property type="match status" value="2"/>
</dbReference>
<dbReference type="PANTHER" id="PTHR10050:SF51">
    <property type="entry name" value="PROTEIN O-MANNOSYL-TRANSFERASE 1"/>
    <property type="match status" value="1"/>
</dbReference>
<comment type="similarity">
    <text evidence="3 14">Belongs to the glycosyltransferase 39 family.</text>
</comment>
<comment type="caution">
    <text evidence="17">The sequence shown here is derived from an EMBL/GenBank/DDBJ whole genome shotgun (WGS) entry which is preliminary data.</text>
</comment>
<keyword evidence="9 14" id="KW-0256">Endoplasmic reticulum</keyword>
<feature type="transmembrane region" description="Helical" evidence="14">
    <location>
        <begin position="135"/>
        <end position="154"/>
    </location>
</feature>
<evidence type="ECO:0000256" key="14">
    <source>
        <dbReference type="RuleBase" id="RU367007"/>
    </source>
</evidence>
<comment type="pathway">
    <text evidence="2 14">Protein modification; protein glycosylation.</text>
</comment>
<dbReference type="OrthoDB" id="292747at2759"/>
<dbReference type="Pfam" id="PF16192">
    <property type="entry name" value="PMT_4TMC"/>
    <property type="match status" value="1"/>
</dbReference>
<keyword evidence="6 14" id="KW-0808">Transferase</keyword>
<evidence type="ECO:0000256" key="5">
    <source>
        <dbReference type="ARBA" id="ARBA00022676"/>
    </source>
</evidence>
<feature type="non-terminal residue" evidence="17">
    <location>
        <position position="1"/>
    </location>
</feature>
<feature type="transmembrane region" description="Helical" evidence="14">
    <location>
        <begin position="186"/>
        <end position="206"/>
    </location>
</feature>
<evidence type="ECO:0000256" key="12">
    <source>
        <dbReference type="ARBA" id="ARBA00045085"/>
    </source>
</evidence>
<feature type="transmembrane region" description="Helical" evidence="14">
    <location>
        <begin position="660"/>
        <end position="680"/>
    </location>
</feature>
<keyword evidence="10 14" id="KW-1133">Transmembrane helix</keyword>
<comment type="catalytic activity">
    <reaction evidence="13 14">
        <text>a di-trans,poly-cis-dolichyl beta-D-mannosyl phosphate + L-seryl-[protein] = 3-O-(alpha-D-mannosyl)-L-seryl-[protein] + a di-trans,poly-cis-dolichyl phosphate + H(+)</text>
        <dbReference type="Rhea" id="RHEA:17377"/>
        <dbReference type="Rhea" id="RHEA-COMP:9863"/>
        <dbReference type="Rhea" id="RHEA-COMP:13546"/>
        <dbReference type="Rhea" id="RHEA-COMP:19498"/>
        <dbReference type="Rhea" id="RHEA-COMP:19501"/>
        <dbReference type="ChEBI" id="CHEBI:15378"/>
        <dbReference type="ChEBI" id="CHEBI:29999"/>
        <dbReference type="ChEBI" id="CHEBI:57683"/>
        <dbReference type="ChEBI" id="CHEBI:58211"/>
        <dbReference type="ChEBI" id="CHEBI:137321"/>
        <dbReference type="EC" id="2.4.1.109"/>
    </reaction>
</comment>
<dbReference type="SUPFAM" id="SSF82109">
    <property type="entry name" value="MIR domain"/>
    <property type="match status" value="1"/>
</dbReference>
<feature type="transmembrane region" description="Helical" evidence="14">
    <location>
        <begin position="218"/>
        <end position="235"/>
    </location>
</feature>
<gene>
    <name evidence="17" type="ORF">INT43_007379</name>
</gene>
<feature type="transmembrane region" description="Helical" evidence="14">
    <location>
        <begin position="630"/>
        <end position="648"/>
    </location>
</feature>
<sequence>MSDAAVRKRKTGSAPATQPASVDYKENVKKASLQTASIKGVTLDNPRDRMALIAITAIAFALRLIMISYPAEVVFDEVHFGKFLGYYLNRSYFFDVHPPLAKLTLAAAGKLIGYDGHFDFANINDNYIENKVPYVLLRAVPAAFGALCAPLLYLTMRHSGYSFTTCIFTSALFLFDNGHVAQTRLILLDSQLVFYMLCTVYSYVRFYKARHQEFSRTWYTWLIATGVSMALTLSVKMVGLFLVAAIGLAVVLDLWGMMDFKRGLELNHIMKHFYARAFALIIVPAGVYLFWFWIHFNILDISGPGDAFMSAKFQATLKGNPLTAMATTIYYNDNITIQHRDTAHFLFSWNETYPLRYEDGRISSQGPQVSANDEEEDPGNVWQVVRTGVSAEDDERVAVQHGDIIQLRHVETGRLLMTHDVASPLISTNTEFTTVDGSQIATHYKNTLFELQFDELDLGTKWQTHVITFQLIHMDTHVSMYSRSKKWPEWAGFKYDVNGNKKMIDRGNRWIVNEVIGRSAEDEAKEEKQIETMPFLLKFLELQSKMLSENNKLTGEHPYMSSPLSWLIPNKGISYWHNTETKGQIYMTGNIVGWCLGIVSVAIYCGVALADLVSRRRGFDPIDEPVRRRFLNSGGFLALVYALHYFPFWLMGRALFLHHYLPAVTVLYMVLGVVFEFMFVDGITTPASNLVRNESERLNHKPRVVSPVTTMTATVTNTAKVVAAVIVGAQLAFFIWMIPLTYGAPGMDVKQVVMHQILGWELQF</sequence>
<feature type="transmembrane region" description="Helical" evidence="14">
    <location>
        <begin position="273"/>
        <end position="294"/>
    </location>
</feature>
<evidence type="ECO:0000256" key="4">
    <source>
        <dbReference type="ARBA" id="ARBA00012839"/>
    </source>
</evidence>
<organism evidence="17 18">
    <name type="scientific">Mortierella isabellina</name>
    <name type="common">Filamentous fungus</name>
    <name type="synonym">Umbelopsis isabellina</name>
    <dbReference type="NCBI Taxonomy" id="91625"/>
    <lineage>
        <taxon>Eukaryota</taxon>
        <taxon>Fungi</taxon>
        <taxon>Fungi incertae sedis</taxon>
        <taxon>Mucoromycota</taxon>
        <taxon>Mucoromycotina</taxon>
        <taxon>Umbelopsidomycetes</taxon>
        <taxon>Umbelopsidales</taxon>
        <taxon>Umbelopsidaceae</taxon>
        <taxon>Umbelopsis</taxon>
    </lineage>
</organism>
<evidence type="ECO:0000256" key="3">
    <source>
        <dbReference type="ARBA" id="ARBA00007222"/>
    </source>
</evidence>
<keyword evidence="7 14" id="KW-0812">Transmembrane</keyword>
<evidence type="ECO:0000256" key="6">
    <source>
        <dbReference type="ARBA" id="ARBA00022679"/>
    </source>
</evidence>
<dbReference type="EC" id="2.4.1.109" evidence="4 14"/>
<dbReference type="InterPro" id="IPR016093">
    <property type="entry name" value="MIR_motif"/>
</dbReference>
<comment type="subcellular location">
    <subcellularLocation>
        <location evidence="1 14">Endoplasmic reticulum membrane</location>
        <topology evidence="1 14">Multi-pass membrane protein</topology>
    </subcellularLocation>
</comment>
<name>A0A8H7PZU8_MORIS</name>
<dbReference type="InterPro" id="IPR032421">
    <property type="entry name" value="PMT_4TMC"/>
</dbReference>
<feature type="transmembrane region" description="Helical" evidence="14">
    <location>
        <begin position="161"/>
        <end position="180"/>
    </location>
</feature>
<reference evidence="17" key="1">
    <citation type="submission" date="2020-12" db="EMBL/GenBank/DDBJ databases">
        <title>Metabolic potential, ecology and presence of endohyphal bacteria is reflected in genomic diversity of Mucoromycotina.</title>
        <authorList>
            <person name="Muszewska A."/>
            <person name="Okrasinska A."/>
            <person name="Steczkiewicz K."/>
            <person name="Drgas O."/>
            <person name="Orlowska M."/>
            <person name="Perlinska-Lenart U."/>
            <person name="Aleksandrzak-Piekarczyk T."/>
            <person name="Szatraj K."/>
            <person name="Zielenkiewicz U."/>
            <person name="Pilsyk S."/>
            <person name="Malc E."/>
            <person name="Mieczkowski P."/>
            <person name="Kruszewska J.S."/>
            <person name="Biernat P."/>
            <person name="Pawlowska J."/>
        </authorList>
    </citation>
    <scope>NUCLEOTIDE SEQUENCE</scope>
    <source>
        <strain evidence="17">WA0000067209</strain>
    </source>
</reference>
<feature type="domain" description="MIR" evidence="16">
    <location>
        <begin position="396"/>
        <end position="454"/>
    </location>
</feature>
<dbReference type="Gene3D" id="2.80.10.50">
    <property type="match status" value="1"/>
</dbReference>
<evidence type="ECO:0000256" key="15">
    <source>
        <dbReference type="SAM" id="MobiDB-lite"/>
    </source>
</evidence>
<dbReference type="EMBL" id="JAEPQZ010000004">
    <property type="protein sequence ID" value="KAG2182449.1"/>
    <property type="molecule type" value="Genomic_DNA"/>
</dbReference>
<evidence type="ECO:0000256" key="8">
    <source>
        <dbReference type="ARBA" id="ARBA00022737"/>
    </source>
</evidence>
<dbReference type="GO" id="GO:0004169">
    <property type="term" value="F:dolichyl-phosphate-mannose-protein mannosyltransferase activity"/>
    <property type="evidence" value="ECO:0007669"/>
    <property type="project" value="UniProtKB-UniRule"/>
</dbReference>
<dbReference type="UniPathway" id="UPA00378"/>
<dbReference type="Pfam" id="PF02366">
    <property type="entry name" value="PMT"/>
    <property type="match status" value="1"/>
</dbReference>
<evidence type="ECO:0000256" key="2">
    <source>
        <dbReference type="ARBA" id="ARBA00004922"/>
    </source>
</evidence>
<dbReference type="AlphaFoldDB" id="A0A8H7PZU8"/>
<dbReference type="InterPro" id="IPR003342">
    <property type="entry name" value="ArnT-like_N"/>
</dbReference>
<comment type="catalytic activity">
    <reaction evidence="12 14">
        <text>a di-trans,poly-cis-dolichyl beta-D-mannosyl phosphate + L-threonyl-[protein] = 3-O-(alpha-D-mannosyl)-L-threonyl-[protein] + a di-trans,poly-cis-dolichyl phosphate + H(+)</text>
        <dbReference type="Rhea" id="RHEA:53396"/>
        <dbReference type="Rhea" id="RHEA-COMP:11060"/>
        <dbReference type="Rhea" id="RHEA-COMP:13547"/>
        <dbReference type="Rhea" id="RHEA-COMP:19498"/>
        <dbReference type="Rhea" id="RHEA-COMP:19501"/>
        <dbReference type="ChEBI" id="CHEBI:15378"/>
        <dbReference type="ChEBI" id="CHEBI:30013"/>
        <dbReference type="ChEBI" id="CHEBI:57683"/>
        <dbReference type="ChEBI" id="CHEBI:58211"/>
        <dbReference type="ChEBI" id="CHEBI:137323"/>
        <dbReference type="EC" id="2.4.1.109"/>
    </reaction>
</comment>
<evidence type="ECO:0000256" key="11">
    <source>
        <dbReference type="ARBA" id="ARBA00023136"/>
    </source>
</evidence>
<feature type="transmembrane region" description="Helical" evidence="14">
    <location>
        <begin position="721"/>
        <end position="742"/>
    </location>
</feature>
<keyword evidence="18" id="KW-1185">Reference proteome</keyword>
<keyword evidence="5 14" id="KW-0328">Glycosyltransferase</keyword>
<feature type="transmembrane region" description="Helical" evidence="14">
    <location>
        <begin position="51"/>
        <end position="71"/>
    </location>
</feature>
<evidence type="ECO:0000256" key="1">
    <source>
        <dbReference type="ARBA" id="ARBA00004477"/>
    </source>
</evidence>
<dbReference type="Pfam" id="PF02815">
    <property type="entry name" value="MIR"/>
    <property type="match status" value="1"/>
</dbReference>
<feature type="domain" description="MIR" evidence="16">
    <location>
        <begin position="326"/>
        <end position="387"/>
    </location>
</feature>
<feature type="region of interest" description="Disordered" evidence="15">
    <location>
        <begin position="1"/>
        <end position="22"/>
    </location>
</feature>
<dbReference type="SMART" id="SM00472">
    <property type="entry name" value="MIR"/>
    <property type="match status" value="2"/>
</dbReference>
<evidence type="ECO:0000259" key="16">
    <source>
        <dbReference type="PROSITE" id="PS50919"/>
    </source>
</evidence>
<feature type="transmembrane region" description="Helical" evidence="14">
    <location>
        <begin position="591"/>
        <end position="610"/>
    </location>
</feature>
<protein>
    <recommendedName>
        <fullName evidence="4 14">Dolichyl-phosphate-mannose--protein mannosyltransferase</fullName>
        <ecNumber evidence="4 14">2.4.1.109</ecNumber>
    </recommendedName>
</protein>
<accession>A0A8H7PZU8</accession>
<keyword evidence="11 14" id="KW-0472">Membrane</keyword>
<evidence type="ECO:0000256" key="9">
    <source>
        <dbReference type="ARBA" id="ARBA00022824"/>
    </source>
</evidence>
<evidence type="ECO:0000256" key="7">
    <source>
        <dbReference type="ARBA" id="ARBA00022692"/>
    </source>
</evidence>
<feature type="transmembrane region" description="Helical" evidence="14">
    <location>
        <begin position="241"/>
        <end position="261"/>
    </location>
</feature>
<dbReference type="PANTHER" id="PTHR10050">
    <property type="entry name" value="DOLICHYL-PHOSPHATE-MANNOSE--PROTEIN MANNOSYLTRANSFERASE"/>
    <property type="match status" value="1"/>
</dbReference>
<evidence type="ECO:0000313" key="18">
    <source>
        <dbReference type="Proteomes" id="UP000654370"/>
    </source>
</evidence>
<comment type="function">
    <text evidence="14">Transfers mannose from Dol-P-mannose to Ser or Thr residues on proteins.</text>
</comment>
<evidence type="ECO:0000256" key="10">
    <source>
        <dbReference type="ARBA" id="ARBA00022989"/>
    </source>
</evidence>
<dbReference type="Proteomes" id="UP000654370">
    <property type="component" value="Unassembled WGS sequence"/>
</dbReference>
<proteinExistence type="inferred from homology"/>
<dbReference type="InterPro" id="IPR036300">
    <property type="entry name" value="MIR_dom_sf"/>
</dbReference>
<keyword evidence="8" id="KW-0677">Repeat</keyword>
<evidence type="ECO:0000313" key="17">
    <source>
        <dbReference type="EMBL" id="KAG2182449.1"/>
    </source>
</evidence>
<evidence type="ECO:0000256" key="13">
    <source>
        <dbReference type="ARBA" id="ARBA00045102"/>
    </source>
</evidence>
<dbReference type="GO" id="GO:0005789">
    <property type="term" value="C:endoplasmic reticulum membrane"/>
    <property type="evidence" value="ECO:0007669"/>
    <property type="project" value="UniProtKB-SubCell"/>
</dbReference>